<dbReference type="InterPro" id="IPR003416">
    <property type="entry name" value="MgtC/SapB/SrpB/YhiD_fam"/>
</dbReference>
<dbReference type="RefSeq" id="WP_202973944.1">
    <property type="nucleotide sequence ID" value="NZ_NIDE01000004.1"/>
</dbReference>
<evidence type="ECO:0000256" key="5">
    <source>
        <dbReference type="ARBA" id="ARBA00022692"/>
    </source>
</evidence>
<dbReference type="EMBL" id="NIDE01000004">
    <property type="protein sequence ID" value="OWK43666.1"/>
    <property type="molecule type" value="Genomic_DNA"/>
</dbReference>
<dbReference type="PRINTS" id="PR01837">
    <property type="entry name" value="MGTCSAPBPROT"/>
</dbReference>
<evidence type="ECO:0000259" key="9">
    <source>
        <dbReference type="Pfam" id="PF02308"/>
    </source>
</evidence>
<keyword evidence="7" id="KW-0472">Membrane</keyword>
<keyword evidence="5" id="KW-0812">Transmembrane</keyword>
<protein>
    <recommendedName>
        <fullName evidence="3">Protein MgtC</fullName>
    </recommendedName>
</protein>
<feature type="domain" description="MgtC/SapB/SrpB/YhiD N-terminal" evidence="9">
    <location>
        <begin position="7"/>
        <end position="127"/>
    </location>
</feature>
<dbReference type="Proteomes" id="UP000214646">
    <property type="component" value="Unassembled WGS sequence"/>
</dbReference>
<dbReference type="PANTHER" id="PTHR33778">
    <property type="entry name" value="PROTEIN MGTC"/>
    <property type="match status" value="1"/>
</dbReference>
<evidence type="ECO:0000256" key="3">
    <source>
        <dbReference type="ARBA" id="ARBA00013833"/>
    </source>
</evidence>
<gene>
    <name evidence="11" type="ORF">FRUB_03265</name>
</gene>
<evidence type="ECO:0000256" key="4">
    <source>
        <dbReference type="ARBA" id="ARBA00022475"/>
    </source>
</evidence>
<feature type="domain" description="MgtC-like C-terminal" evidence="10">
    <location>
        <begin position="143"/>
        <end position="221"/>
    </location>
</feature>
<organism evidence="11 12">
    <name type="scientific">Fimbriiglobus ruber</name>
    <dbReference type="NCBI Taxonomy" id="1908690"/>
    <lineage>
        <taxon>Bacteria</taxon>
        <taxon>Pseudomonadati</taxon>
        <taxon>Planctomycetota</taxon>
        <taxon>Planctomycetia</taxon>
        <taxon>Gemmatales</taxon>
        <taxon>Gemmataceae</taxon>
        <taxon>Fimbriiglobus</taxon>
    </lineage>
</organism>
<comment type="similarity">
    <text evidence="2">Belongs to the MgtC/SapB family.</text>
</comment>
<sequence length="230" mass="24592">MAVEHMLEALALGVLIGIERQFRRHPAGIRTNALVAVGAALFISVAEHVNPGLGTTQIAANVVSGIGFLGAGVILREGINIRGLNTAATLWCSAAVGVLCGCGRPEDAAAGTVVVIFTNYALRPLVKWIDKRVAKSIDVETLYHIQVICPDGRAGVVRSIFLRHVNSHPTATIQGVDTRDTDRPDRVKVSVSLLSTERNDRFMEELVARLSIEPDVTAISWQRDGQGAVG</sequence>
<evidence type="ECO:0000256" key="7">
    <source>
        <dbReference type="ARBA" id="ARBA00023136"/>
    </source>
</evidence>
<evidence type="ECO:0000256" key="6">
    <source>
        <dbReference type="ARBA" id="ARBA00022989"/>
    </source>
</evidence>
<dbReference type="GO" id="GO:0005886">
    <property type="term" value="C:plasma membrane"/>
    <property type="evidence" value="ECO:0007669"/>
    <property type="project" value="UniProtKB-SubCell"/>
</dbReference>
<proteinExistence type="inferred from homology"/>
<dbReference type="InterPro" id="IPR048640">
    <property type="entry name" value="MgtC-like_C"/>
</dbReference>
<dbReference type="Pfam" id="PF02308">
    <property type="entry name" value="MgtC"/>
    <property type="match status" value="1"/>
</dbReference>
<evidence type="ECO:0000313" key="12">
    <source>
        <dbReference type="Proteomes" id="UP000214646"/>
    </source>
</evidence>
<comment type="caution">
    <text evidence="11">The sequence shown here is derived from an EMBL/GenBank/DDBJ whole genome shotgun (WGS) entry which is preliminary data.</text>
</comment>
<keyword evidence="12" id="KW-1185">Reference proteome</keyword>
<reference evidence="12" key="1">
    <citation type="submission" date="2017-06" db="EMBL/GenBank/DDBJ databases">
        <title>Genome analysis of Fimbriiglobus ruber SP5, the first member of the order Planctomycetales with confirmed chitinolytic capability.</title>
        <authorList>
            <person name="Ravin N.V."/>
            <person name="Rakitin A.L."/>
            <person name="Ivanova A.A."/>
            <person name="Beletsky A.V."/>
            <person name="Kulichevskaya I.S."/>
            <person name="Mardanov A.V."/>
            <person name="Dedysh S.N."/>
        </authorList>
    </citation>
    <scope>NUCLEOTIDE SEQUENCE [LARGE SCALE GENOMIC DNA]</scope>
    <source>
        <strain evidence="12">SP5</strain>
    </source>
</reference>
<dbReference type="Pfam" id="PF21770">
    <property type="entry name" value="MgtC_SapB_C"/>
    <property type="match status" value="1"/>
</dbReference>
<evidence type="ECO:0000256" key="2">
    <source>
        <dbReference type="ARBA" id="ARBA00009298"/>
    </source>
</evidence>
<dbReference type="InterPro" id="IPR049177">
    <property type="entry name" value="MgtC_SapB_SrpB_YhiD_N"/>
</dbReference>
<keyword evidence="6" id="KW-1133">Transmembrane helix</keyword>
<evidence type="ECO:0000259" key="10">
    <source>
        <dbReference type="Pfam" id="PF21770"/>
    </source>
</evidence>
<comment type="function">
    <text evidence="8">Virulence factor required for growth in low Mg(2+) medium and for intramacrophage survival. May be involved in regulating membrane potential by activating Na(+)/K(+)-ATPase.</text>
</comment>
<evidence type="ECO:0000256" key="8">
    <source>
        <dbReference type="ARBA" id="ARBA00025369"/>
    </source>
</evidence>
<accession>A0A225E0Y5</accession>
<dbReference type="PANTHER" id="PTHR33778:SF3">
    <property type="entry name" value="PROTEIN MGTC"/>
    <property type="match status" value="1"/>
</dbReference>
<comment type="subcellular location">
    <subcellularLocation>
        <location evidence="1">Cell membrane</location>
        <topology evidence="1">Multi-pass membrane protein</topology>
    </subcellularLocation>
</comment>
<keyword evidence="4" id="KW-1003">Cell membrane</keyword>
<name>A0A225E0Y5_9BACT</name>
<evidence type="ECO:0000313" key="11">
    <source>
        <dbReference type="EMBL" id="OWK43666.1"/>
    </source>
</evidence>
<dbReference type="Gene3D" id="3.30.70.260">
    <property type="match status" value="1"/>
</dbReference>
<dbReference type="AlphaFoldDB" id="A0A225E0Y5"/>
<evidence type="ECO:0000256" key="1">
    <source>
        <dbReference type="ARBA" id="ARBA00004651"/>
    </source>
</evidence>